<protein>
    <submittedName>
        <fullName evidence="6">Precorrin-8X methylmutase</fullName>
    </submittedName>
</protein>
<evidence type="ECO:0000256" key="1">
    <source>
        <dbReference type="ARBA" id="ARBA00004953"/>
    </source>
</evidence>
<evidence type="ECO:0000256" key="3">
    <source>
        <dbReference type="ARBA" id="ARBA00022573"/>
    </source>
</evidence>
<sequence length="225" mass="24675">MGETDWTKKLEEETGIRFRTTRPEEIERESFLMIQEELGESFLASYPETQLPVLLRVIHTTADFYYGESLVFANGAMEAACRAIRRGLPIITDTTMAASGINKAAAGKFGCQVHCFIGDEDVKEEAKHRSMTRAAVSVEKAARLYPDCIYAVGNGPTALLRLYELIREHKIRPALIIGTPVGFVNVVEAKELILQTEVPAIVARGRKGGSNVAAAICNALFRTAG</sequence>
<reference evidence="6" key="2">
    <citation type="journal article" date="2021" name="PeerJ">
        <title>Extensive microbial diversity within the chicken gut microbiome revealed by metagenomics and culture.</title>
        <authorList>
            <person name="Gilroy R."/>
            <person name="Ravi A."/>
            <person name="Getino M."/>
            <person name="Pursley I."/>
            <person name="Horton D.L."/>
            <person name="Alikhan N.F."/>
            <person name="Baker D."/>
            <person name="Gharbi K."/>
            <person name="Hall N."/>
            <person name="Watson M."/>
            <person name="Adriaenssens E.M."/>
            <person name="Foster-Nyarko E."/>
            <person name="Jarju S."/>
            <person name="Secka A."/>
            <person name="Antonio M."/>
            <person name="Oren A."/>
            <person name="Chaudhuri R.R."/>
            <person name="La Ragione R."/>
            <person name="Hildebrand F."/>
            <person name="Pallen M.J."/>
        </authorList>
    </citation>
    <scope>NUCLEOTIDE SEQUENCE</scope>
    <source>
        <strain evidence="6">CHK180-2868</strain>
    </source>
</reference>
<dbReference type="AlphaFoldDB" id="A0A9D1A4E6"/>
<keyword evidence="3" id="KW-0169">Cobalamin biosynthesis</keyword>
<dbReference type="Pfam" id="PF02570">
    <property type="entry name" value="CbiC"/>
    <property type="match status" value="1"/>
</dbReference>
<dbReference type="InterPro" id="IPR036588">
    <property type="entry name" value="CobH/CbiC_sf"/>
</dbReference>
<name>A0A9D1A4E6_9FIRM</name>
<evidence type="ECO:0000313" key="7">
    <source>
        <dbReference type="Proteomes" id="UP000824250"/>
    </source>
</evidence>
<evidence type="ECO:0000259" key="5">
    <source>
        <dbReference type="Pfam" id="PF02570"/>
    </source>
</evidence>
<comment type="similarity">
    <text evidence="2">Belongs to the CobH/CbiC family.</text>
</comment>
<comment type="pathway">
    <text evidence="1">Cofactor biosynthesis; adenosylcobalamin biosynthesis.</text>
</comment>
<feature type="domain" description="Cobalamin biosynthesis precorrin-8X methylmutase CobH/CbiC" evidence="5">
    <location>
        <begin position="25"/>
        <end position="222"/>
    </location>
</feature>
<gene>
    <name evidence="6" type="ORF">IAB28_04890</name>
</gene>
<proteinExistence type="inferred from homology"/>
<dbReference type="SUPFAM" id="SSF63965">
    <property type="entry name" value="Precorrin-8X methylmutase CbiC/CobH"/>
    <property type="match status" value="1"/>
</dbReference>
<evidence type="ECO:0000256" key="4">
    <source>
        <dbReference type="ARBA" id="ARBA00023235"/>
    </source>
</evidence>
<comment type="caution">
    <text evidence="6">The sequence shown here is derived from an EMBL/GenBank/DDBJ whole genome shotgun (WGS) entry which is preliminary data.</text>
</comment>
<dbReference type="PANTHER" id="PTHR43588">
    <property type="entry name" value="COBALT-PRECORRIN-8 METHYLMUTASE"/>
    <property type="match status" value="1"/>
</dbReference>
<organism evidence="6 7">
    <name type="scientific">Candidatus Copromonas faecavium</name>
    <name type="common">nom. illeg.</name>
    <dbReference type="NCBI Taxonomy" id="2840740"/>
    <lineage>
        <taxon>Bacteria</taxon>
        <taxon>Bacillati</taxon>
        <taxon>Bacillota</taxon>
        <taxon>Clostridia</taxon>
        <taxon>Lachnospirales</taxon>
        <taxon>Lachnospiraceae</taxon>
        <taxon>Candidatus Copromonas (nom. illeg.)</taxon>
    </lineage>
</organism>
<reference evidence="6" key="1">
    <citation type="submission" date="2020-10" db="EMBL/GenBank/DDBJ databases">
        <authorList>
            <person name="Gilroy R."/>
        </authorList>
    </citation>
    <scope>NUCLEOTIDE SEQUENCE</scope>
    <source>
        <strain evidence="6">CHK180-2868</strain>
    </source>
</reference>
<evidence type="ECO:0000313" key="6">
    <source>
        <dbReference type="EMBL" id="HIR05285.1"/>
    </source>
</evidence>
<dbReference type="Gene3D" id="3.40.50.10230">
    <property type="entry name" value="Cobalamin biosynthesis CobH/CbiC, precorrin-8X methylmutase"/>
    <property type="match status" value="1"/>
</dbReference>
<dbReference type="PANTHER" id="PTHR43588:SF1">
    <property type="entry name" value="COBALT-PRECORRIN-8 METHYLMUTASE"/>
    <property type="match status" value="1"/>
</dbReference>
<dbReference type="InterPro" id="IPR003722">
    <property type="entry name" value="Cbl_synth_CobH/CbiC"/>
</dbReference>
<dbReference type="EMBL" id="DVGC01000027">
    <property type="protein sequence ID" value="HIR05285.1"/>
    <property type="molecule type" value="Genomic_DNA"/>
</dbReference>
<accession>A0A9D1A4E6</accession>
<dbReference type="Proteomes" id="UP000824250">
    <property type="component" value="Unassembled WGS sequence"/>
</dbReference>
<keyword evidence="4" id="KW-0413">Isomerase</keyword>
<evidence type="ECO:0000256" key="2">
    <source>
        <dbReference type="ARBA" id="ARBA00009774"/>
    </source>
</evidence>
<dbReference type="GO" id="GO:0016993">
    <property type="term" value="F:precorrin-8X methylmutase activity"/>
    <property type="evidence" value="ECO:0007669"/>
    <property type="project" value="InterPro"/>
</dbReference>
<dbReference type="GO" id="GO:0009236">
    <property type="term" value="P:cobalamin biosynthetic process"/>
    <property type="evidence" value="ECO:0007669"/>
    <property type="project" value="UniProtKB-KW"/>
</dbReference>